<dbReference type="SUPFAM" id="SSF51726">
    <property type="entry name" value="UROD/MetE-like"/>
    <property type="match status" value="1"/>
</dbReference>
<dbReference type="RefSeq" id="WP_013103390.1">
    <property type="nucleotide sequence ID" value="NZ_CP037939.1"/>
</dbReference>
<feature type="domain" description="Uroporphyrinogen decarboxylase (URO-D)" evidence="1">
    <location>
        <begin position="150"/>
        <end position="334"/>
    </location>
</feature>
<evidence type="ECO:0000313" key="3">
    <source>
        <dbReference type="Proteomes" id="UP000295756"/>
    </source>
</evidence>
<gene>
    <name evidence="2" type="ORF">EW139_09400</name>
</gene>
<dbReference type="Pfam" id="PF01208">
    <property type="entry name" value="URO-D"/>
    <property type="match status" value="1"/>
</dbReference>
<reference evidence="2 3" key="1">
    <citation type="submission" date="2019-03" db="EMBL/GenBank/DDBJ databases">
        <title>Complete Genome Sequence of Leuconostoc kimchii strain NKJ218 Isolated from Homemade Kimchi.</title>
        <authorList>
            <person name="Jung J.Y."/>
            <person name="Jin H.M."/>
            <person name="Jung J.-W."/>
            <person name="Lee S.-Y."/>
            <person name="Ryu B.-G."/>
            <person name="Han S.-S."/>
            <person name="Kang H.K."/>
            <person name="Choi H.W."/>
            <person name="Chung E.J."/>
            <person name="Choi K.-M."/>
        </authorList>
    </citation>
    <scope>NUCLEOTIDE SEQUENCE [LARGE SCALE GENOMIC DNA]</scope>
    <source>
        <strain evidence="2 3">NKJ218</strain>
    </source>
</reference>
<evidence type="ECO:0000259" key="1">
    <source>
        <dbReference type="Pfam" id="PF01208"/>
    </source>
</evidence>
<sequence length="339" mass="38336">MSDTKNTLVNQSHQQVPVGFWYHFSATSGVDLDAFKDPDIIDRTVSGTQKLVDRLSPDFVKLMSDGLFHYQFNYQENSEHRTVYDGLVPIADDHPWLKETATLIGKQRTVIGKRTGFYNIFSPTTLLKWALVKQDNGQHDKVNADKILATEILKKPEAIKQALQVIAQDVIKQVQTAIRAGADGIYYSTQVIQDPRLDQDDFEKFVADTDHQVLQAANKLSDVNILHICGNGGARNNVHWFKTYEVAIINWATDIESVSLREGKHIFPNKTVLGGFGNTKHDLLYQGEKSDIQQYVHTLIQETGRDHLIIGANCTVPRDIDLNRLRWVSEAVQQKKVKA</sequence>
<dbReference type="Gene3D" id="3.20.20.210">
    <property type="match status" value="1"/>
</dbReference>
<protein>
    <submittedName>
        <fullName evidence="2">Uroporphyrinogen III decarboxylase</fullName>
    </submittedName>
</protein>
<name>A0ABX5SLS3_9LACO</name>
<dbReference type="InterPro" id="IPR000257">
    <property type="entry name" value="Uroporphyrinogen_deCOase"/>
</dbReference>
<dbReference type="Proteomes" id="UP000295756">
    <property type="component" value="Chromosome"/>
</dbReference>
<dbReference type="InterPro" id="IPR052024">
    <property type="entry name" value="Methanogen_methyltrans"/>
</dbReference>
<dbReference type="PANTHER" id="PTHR47099">
    <property type="entry name" value="METHYLCOBAMIDE:COM METHYLTRANSFERASE MTBA"/>
    <property type="match status" value="1"/>
</dbReference>
<evidence type="ECO:0000313" key="2">
    <source>
        <dbReference type="EMBL" id="QBR48316.1"/>
    </source>
</evidence>
<dbReference type="InterPro" id="IPR038071">
    <property type="entry name" value="UROD/MetE-like_sf"/>
</dbReference>
<keyword evidence="3" id="KW-1185">Reference proteome</keyword>
<dbReference type="EMBL" id="CP037939">
    <property type="protein sequence ID" value="QBR48316.1"/>
    <property type="molecule type" value="Genomic_DNA"/>
</dbReference>
<organism evidence="2 3">
    <name type="scientific">Leuconostoc kimchii</name>
    <dbReference type="NCBI Taxonomy" id="136609"/>
    <lineage>
        <taxon>Bacteria</taxon>
        <taxon>Bacillati</taxon>
        <taxon>Bacillota</taxon>
        <taxon>Bacilli</taxon>
        <taxon>Lactobacillales</taxon>
        <taxon>Lactobacillaceae</taxon>
        <taxon>Leuconostoc</taxon>
    </lineage>
</organism>
<proteinExistence type="predicted"/>
<accession>A0ABX5SLS3</accession>
<dbReference type="PANTHER" id="PTHR47099:SF1">
    <property type="entry name" value="METHYLCOBAMIDE:COM METHYLTRANSFERASE MTBA"/>
    <property type="match status" value="1"/>
</dbReference>